<dbReference type="SUPFAM" id="SSF56281">
    <property type="entry name" value="Metallo-hydrolase/oxidoreductase"/>
    <property type="match status" value="1"/>
</dbReference>
<dbReference type="InParanoid" id="A0A0D2ASI2"/>
<accession>A0A0D2ASI2</accession>
<dbReference type="Proteomes" id="UP000053259">
    <property type="component" value="Unassembled WGS sequence"/>
</dbReference>
<dbReference type="STRING" id="253628.A0A0D2ASI2"/>
<dbReference type="PANTHER" id="PTHR33835:SF1">
    <property type="entry name" value="METALLO-BETA-LACTAMASE DOMAIN-CONTAINING PROTEIN"/>
    <property type="match status" value="1"/>
</dbReference>
<keyword evidence="2" id="KW-1185">Reference proteome</keyword>
<dbReference type="HOGENOM" id="CLU_056292_1_0_1"/>
<dbReference type="InterPro" id="IPR025638">
    <property type="entry name" value="DUF4336"/>
</dbReference>
<dbReference type="RefSeq" id="XP_016211998.1">
    <property type="nucleotide sequence ID" value="XM_016360286.1"/>
</dbReference>
<dbReference type="OrthoDB" id="421671at2759"/>
<organism evidence="1 2">
    <name type="scientific">Verruconis gallopava</name>
    <dbReference type="NCBI Taxonomy" id="253628"/>
    <lineage>
        <taxon>Eukaryota</taxon>
        <taxon>Fungi</taxon>
        <taxon>Dikarya</taxon>
        <taxon>Ascomycota</taxon>
        <taxon>Pezizomycotina</taxon>
        <taxon>Dothideomycetes</taxon>
        <taxon>Pleosporomycetidae</taxon>
        <taxon>Venturiales</taxon>
        <taxon>Sympoventuriaceae</taxon>
        <taxon>Verruconis</taxon>
    </lineage>
</organism>
<dbReference type="EMBL" id="KN847551">
    <property type="protein sequence ID" value="KIW02129.1"/>
    <property type="molecule type" value="Genomic_DNA"/>
</dbReference>
<name>A0A0D2ASI2_9PEZI</name>
<dbReference type="PANTHER" id="PTHR33835">
    <property type="entry name" value="YALI0C07656P"/>
    <property type="match status" value="1"/>
</dbReference>
<dbReference type="Gene3D" id="3.60.15.10">
    <property type="entry name" value="Ribonuclease Z/Hydroxyacylglutathione hydrolase-like"/>
    <property type="match status" value="1"/>
</dbReference>
<dbReference type="InterPro" id="IPR036866">
    <property type="entry name" value="RibonucZ/Hydroxyglut_hydro"/>
</dbReference>
<gene>
    <name evidence="1" type="ORF">PV09_06617</name>
</gene>
<dbReference type="GeneID" id="27314590"/>
<dbReference type="VEuPathDB" id="FungiDB:PV09_06617"/>
<protein>
    <recommendedName>
        <fullName evidence="3">DUF4336 domain-containing protein</fullName>
    </recommendedName>
</protein>
<evidence type="ECO:0000313" key="1">
    <source>
        <dbReference type="EMBL" id="KIW02129.1"/>
    </source>
</evidence>
<proteinExistence type="predicted"/>
<evidence type="ECO:0000313" key="2">
    <source>
        <dbReference type="Proteomes" id="UP000053259"/>
    </source>
</evidence>
<reference evidence="1 2" key="1">
    <citation type="submission" date="2015-01" db="EMBL/GenBank/DDBJ databases">
        <title>The Genome Sequence of Ochroconis gallopava CBS43764.</title>
        <authorList>
            <consortium name="The Broad Institute Genomics Platform"/>
            <person name="Cuomo C."/>
            <person name="de Hoog S."/>
            <person name="Gorbushina A."/>
            <person name="Stielow B."/>
            <person name="Teixiera M."/>
            <person name="Abouelleil A."/>
            <person name="Chapman S.B."/>
            <person name="Priest M."/>
            <person name="Young S.K."/>
            <person name="Wortman J."/>
            <person name="Nusbaum C."/>
            <person name="Birren B."/>
        </authorList>
    </citation>
    <scope>NUCLEOTIDE SEQUENCE [LARGE SCALE GENOMIC DNA]</scope>
    <source>
        <strain evidence="1 2">CBS 43764</strain>
    </source>
</reference>
<evidence type="ECO:0008006" key="3">
    <source>
        <dbReference type="Google" id="ProtNLM"/>
    </source>
</evidence>
<dbReference type="AlphaFoldDB" id="A0A0D2ASI2"/>
<dbReference type="Pfam" id="PF14234">
    <property type="entry name" value="DUF4336"/>
    <property type="match status" value="1"/>
</dbReference>
<sequence length="270" mass="30708">MTSKLIPKNPEEVMVIRQVTPEITTLSLPFKRYGRIKIGGRGTLVRLQDGSVAVFSPVALTPAVRETVASMGEVKYIAAPDMEHHIFLGPWHEAYPSAKIIGPDGLREKREKQNNERVPFHTEFKASTKASVKIDPAFDAEFDYEFVDGHTNKELVFNHRPTKTLIEADLLFNMPAIEQYSKSTEKYDTGFFTKFWTALNNTKGDAKWQKRVIWYGTSAGNRSSFSQSMKKINGWDFDRIIPCHGDVIENNGKHVFQSVMEWHLSKAKAQ</sequence>